<keyword evidence="3" id="KW-1185">Reference proteome</keyword>
<dbReference type="OrthoDB" id="9811869at2"/>
<dbReference type="Proteomes" id="UP000054844">
    <property type="component" value="Unassembled WGS sequence"/>
</dbReference>
<evidence type="ECO:0000313" key="3">
    <source>
        <dbReference type="Proteomes" id="UP000054844"/>
    </source>
</evidence>
<dbReference type="AlphaFoldDB" id="A0A1S8CYI5"/>
<gene>
    <name evidence="2" type="ORF">APZ41_021495</name>
</gene>
<sequence length="343" mass="38736">MSNPILLFRIGYMEKYDGPGKIVGGGGHIKEYKEGGEMWNFLPESGRCYGYVMTKSFSGLNLNRIVEHPRGSWEEGEEYQGIDIGFFARRPDGGQVIVGAYLNATVFHKQYRERPSPKNGGRWKDKHGIFKDVEYLCEVDADRAFLLPEKERTWEVPSAPKAGKGLPGQSNVWYGNSQVDAGISLATRVSRYINNCKGRTATGGSGWKSHPDNEFTVAIENAAMKATEKNFVNRGYAVEYVHKDNLGWDMIAKKEGKELQLEVKGHFGNVIQFELTPNEYAQLKVFAKTYRVCVVRNALVSQKVEIYTPQLRDGMWRLIDKENKISVGLEERVAAKAFQMKSD</sequence>
<accession>A0A1S8CYI5</accession>
<evidence type="ECO:0000259" key="1">
    <source>
        <dbReference type="Pfam" id="PF13020"/>
    </source>
</evidence>
<organism evidence="2 3">
    <name type="scientific">Roseomonas mucosa</name>
    <dbReference type="NCBI Taxonomy" id="207340"/>
    <lineage>
        <taxon>Bacteria</taxon>
        <taxon>Pseudomonadati</taxon>
        <taxon>Pseudomonadota</taxon>
        <taxon>Alphaproteobacteria</taxon>
        <taxon>Acetobacterales</taxon>
        <taxon>Roseomonadaceae</taxon>
        <taxon>Roseomonas</taxon>
    </lineage>
</organism>
<dbReference type="InterPro" id="IPR024975">
    <property type="entry name" value="NOV_C"/>
</dbReference>
<comment type="caution">
    <text evidence="2">The sequence shown here is derived from an EMBL/GenBank/DDBJ whole genome shotgun (WGS) entry which is preliminary data.</text>
</comment>
<reference evidence="2" key="1">
    <citation type="submission" date="2016-12" db="EMBL/GenBank/DDBJ databases">
        <title>Draft genome sequence of Roseomonas mucosa strain AU37, isolated from a peripheral intravenous catheter.</title>
        <authorList>
            <person name="Choudhury M.A."/>
            <person name="Sidjabat H.E."/>
            <person name="Wailan A.M."/>
            <person name="Zhang L."/>
            <person name="Marsh N.M."/>
            <person name="Rickard C.M."/>
            <person name="Davies M."/>
            <person name="Mcmillan D.J."/>
        </authorList>
    </citation>
    <scope>NUCLEOTIDE SEQUENCE [LARGE SCALE GENOMIC DNA]</scope>
    <source>
        <strain evidence="2">AU37</strain>
    </source>
</reference>
<feature type="domain" description="Protein NO VEIN C-terminal" evidence="1">
    <location>
        <begin position="219"/>
        <end position="302"/>
    </location>
</feature>
<dbReference type="Pfam" id="PF13020">
    <property type="entry name" value="NOV_C"/>
    <property type="match status" value="1"/>
</dbReference>
<evidence type="ECO:0000313" key="2">
    <source>
        <dbReference type="EMBL" id="ONH81142.1"/>
    </source>
</evidence>
<proteinExistence type="predicted"/>
<name>A0A1S8CYI5_9PROT</name>
<protein>
    <recommendedName>
        <fullName evidence="1">Protein NO VEIN C-terminal domain-containing protein</fullName>
    </recommendedName>
</protein>
<dbReference type="EMBL" id="LLWF02000186">
    <property type="protein sequence ID" value="ONH81142.1"/>
    <property type="molecule type" value="Genomic_DNA"/>
</dbReference>